<dbReference type="OrthoDB" id="4377304at2"/>
<dbReference type="RefSeq" id="WP_145854598.1">
    <property type="nucleotide sequence ID" value="NZ_RPFW01000003.1"/>
</dbReference>
<evidence type="ECO:0000313" key="9">
    <source>
        <dbReference type="Proteomes" id="UP000460272"/>
    </source>
</evidence>
<evidence type="ECO:0000256" key="3">
    <source>
        <dbReference type="ARBA" id="ARBA00022723"/>
    </source>
</evidence>
<dbReference type="Proteomes" id="UP000460272">
    <property type="component" value="Unassembled WGS sequence"/>
</dbReference>
<proteinExistence type="inferred from homology"/>
<dbReference type="CDD" id="cd09873">
    <property type="entry name" value="PIN_Pae0151-like"/>
    <property type="match status" value="1"/>
</dbReference>
<dbReference type="PANTHER" id="PTHR35901">
    <property type="entry name" value="RIBONUCLEASE VAPC3"/>
    <property type="match status" value="1"/>
</dbReference>
<dbReference type="AlphaFoldDB" id="A0A6P2C2Q1"/>
<dbReference type="GO" id="GO:0004540">
    <property type="term" value="F:RNA nuclease activity"/>
    <property type="evidence" value="ECO:0007669"/>
    <property type="project" value="InterPro"/>
</dbReference>
<dbReference type="GO" id="GO:0000287">
    <property type="term" value="F:magnesium ion binding"/>
    <property type="evidence" value="ECO:0007669"/>
    <property type="project" value="UniProtKB-UniRule"/>
</dbReference>
<dbReference type="GO" id="GO:0090729">
    <property type="term" value="F:toxin activity"/>
    <property type="evidence" value="ECO:0007669"/>
    <property type="project" value="UniProtKB-KW"/>
</dbReference>
<dbReference type="GO" id="GO:0016787">
    <property type="term" value="F:hydrolase activity"/>
    <property type="evidence" value="ECO:0007669"/>
    <property type="project" value="UniProtKB-KW"/>
</dbReference>
<dbReference type="Pfam" id="PF01850">
    <property type="entry name" value="PIN"/>
    <property type="match status" value="1"/>
</dbReference>
<keyword evidence="9" id="KW-1185">Reference proteome</keyword>
<dbReference type="InterPro" id="IPR044153">
    <property type="entry name" value="PIN_Pae0151-like"/>
</dbReference>
<gene>
    <name evidence="6" type="primary">vapC</name>
    <name evidence="8" type="ORF">EAS64_19490</name>
</gene>
<feature type="binding site" evidence="6">
    <location>
        <position position="6"/>
    </location>
    <ligand>
        <name>Mg(2+)</name>
        <dbReference type="ChEBI" id="CHEBI:18420"/>
    </ligand>
</feature>
<dbReference type="InterPro" id="IPR029060">
    <property type="entry name" value="PIN-like_dom_sf"/>
</dbReference>
<evidence type="ECO:0000256" key="5">
    <source>
        <dbReference type="ARBA" id="ARBA00022842"/>
    </source>
</evidence>
<dbReference type="EC" id="3.1.-.-" evidence="6"/>
<reference evidence="8 9" key="1">
    <citation type="submission" date="2018-11" db="EMBL/GenBank/DDBJ databases">
        <title>Trebonia kvetii gen.nov., sp.nov., a novel acidophilic actinobacterium, and proposal of the new actinobacterial family Treboniaceae fam. nov.</title>
        <authorList>
            <person name="Rapoport D."/>
            <person name="Sagova-Mareckova M."/>
            <person name="Sedlacek I."/>
            <person name="Provaznik J."/>
            <person name="Kralova S."/>
            <person name="Pavlinic D."/>
            <person name="Benes V."/>
            <person name="Kopecky J."/>
        </authorList>
    </citation>
    <scope>NUCLEOTIDE SEQUENCE [LARGE SCALE GENOMIC DNA]</scope>
    <source>
        <strain evidence="8 9">15Tr583</strain>
    </source>
</reference>
<feature type="binding site" evidence="6">
    <location>
        <position position="96"/>
    </location>
    <ligand>
        <name>Mg(2+)</name>
        <dbReference type="ChEBI" id="CHEBI:18420"/>
    </ligand>
</feature>
<evidence type="ECO:0000256" key="2">
    <source>
        <dbReference type="ARBA" id="ARBA00022722"/>
    </source>
</evidence>
<dbReference type="InterPro" id="IPR002716">
    <property type="entry name" value="PIN_dom"/>
</dbReference>
<dbReference type="InterPro" id="IPR022907">
    <property type="entry name" value="VapC_family"/>
</dbReference>
<dbReference type="EMBL" id="RPFW01000003">
    <property type="protein sequence ID" value="TVZ04541.1"/>
    <property type="molecule type" value="Genomic_DNA"/>
</dbReference>
<accession>A0A6P2C2Q1</accession>
<dbReference type="PANTHER" id="PTHR35901:SF1">
    <property type="entry name" value="EXONUCLEASE VAPC9"/>
    <property type="match status" value="1"/>
</dbReference>
<evidence type="ECO:0000256" key="6">
    <source>
        <dbReference type="HAMAP-Rule" id="MF_00265"/>
    </source>
</evidence>
<comment type="caution">
    <text evidence="8">The sequence shown here is derived from an EMBL/GenBank/DDBJ whole genome shotgun (WGS) entry which is preliminary data.</text>
</comment>
<dbReference type="SUPFAM" id="SSF88723">
    <property type="entry name" value="PIN domain-like"/>
    <property type="match status" value="1"/>
</dbReference>
<keyword evidence="5 6" id="KW-0460">Magnesium</keyword>
<dbReference type="InterPro" id="IPR051619">
    <property type="entry name" value="TypeII_TA_RNase_PINc/VapC"/>
</dbReference>
<comment type="function">
    <text evidence="6">Toxic component of a toxin-antitoxin (TA) system. An RNase.</text>
</comment>
<comment type="similarity">
    <text evidence="6">Belongs to the PINc/VapC protein family.</text>
</comment>
<evidence type="ECO:0000313" key="8">
    <source>
        <dbReference type="EMBL" id="TVZ04541.1"/>
    </source>
</evidence>
<keyword evidence="6" id="KW-0800">Toxin</keyword>
<dbReference type="Gene3D" id="3.40.50.1010">
    <property type="entry name" value="5'-nuclease"/>
    <property type="match status" value="1"/>
</dbReference>
<evidence type="ECO:0000256" key="1">
    <source>
        <dbReference type="ARBA" id="ARBA00022649"/>
    </source>
</evidence>
<evidence type="ECO:0000259" key="7">
    <source>
        <dbReference type="Pfam" id="PF01850"/>
    </source>
</evidence>
<keyword evidence="2 6" id="KW-0540">Nuclease</keyword>
<comment type="cofactor">
    <cofactor evidence="6">
        <name>Mg(2+)</name>
        <dbReference type="ChEBI" id="CHEBI:18420"/>
    </cofactor>
</comment>
<protein>
    <recommendedName>
        <fullName evidence="6">Ribonuclease VapC</fullName>
        <shortName evidence="6">RNase VapC</shortName>
        <ecNumber evidence="6">3.1.-.-</ecNumber>
    </recommendedName>
    <alternativeName>
        <fullName evidence="6">Toxin VapC</fullName>
    </alternativeName>
</protein>
<dbReference type="HAMAP" id="MF_00265">
    <property type="entry name" value="VapC_Nob1"/>
    <property type="match status" value="1"/>
</dbReference>
<keyword evidence="4 6" id="KW-0378">Hydrolase</keyword>
<organism evidence="8 9">
    <name type="scientific">Trebonia kvetii</name>
    <dbReference type="NCBI Taxonomy" id="2480626"/>
    <lineage>
        <taxon>Bacteria</taxon>
        <taxon>Bacillati</taxon>
        <taxon>Actinomycetota</taxon>
        <taxon>Actinomycetes</taxon>
        <taxon>Streptosporangiales</taxon>
        <taxon>Treboniaceae</taxon>
        <taxon>Trebonia</taxon>
    </lineage>
</organism>
<sequence>MTLVIDASTVVAGLIDSGTDGRWAEALLASDSLAAPHMMTAEAANILRRSAAAGGISAEQASLAHADLLDLRVEFFPYAAFATRIWELRDNVTCYDAWYVAIAEALGAPLATLDVRLANAPGPRCRFVVSEASG</sequence>
<keyword evidence="1 6" id="KW-1277">Toxin-antitoxin system</keyword>
<feature type="domain" description="PIN" evidence="7">
    <location>
        <begin position="4"/>
        <end position="121"/>
    </location>
</feature>
<name>A0A6P2C2Q1_9ACTN</name>
<evidence type="ECO:0000256" key="4">
    <source>
        <dbReference type="ARBA" id="ARBA00022801"/>
    </source>
</evidence>
<keyword evidence="3 6" id="KW-0479">Metal-binding</keyword>